<dbReference type="InterPro" id="IPR018117">
    <property type="entry name" value="C5_DNA_meth_AS"/>
</dbReference>
<dbReference type="Gene3D" id="3.90.120.10">
    <property type="entry name" value="DNA Methylase, subunit A, domain 2"/>
    <property type="match status" value="1"/>
</dbReference>
<evidence type="ECO:0000313" key="9">
    <source>
        <dbReference type="Proteomes" id="UP000031549"/>
    </source>
</evidence>
<dbReference type="RefSeq" id="WP_052325909.1">
    <property type="nucleotide sequence ID" value="NZ_JTCM02000032.1"/>
</dbReference>
<dbReference type="PANTHER" id="PTHR10629:SF52">
    <property type="entry name" value="DNA (CYTOSINE-5)-METHYLTRANSFERASE 1"/>
    <property type="match status" value="1"/>
</dbReference>
<dbReference type="InterPro" id="IPR001525">
    <property type="entry name" value="C5_MeTfrase"/>
</dbReference>
<dbReference type="PROSITE" id="PS00095">
    <property type="entry name" value="C5_MTASE_2"/>
    <property type="match status" value="1"/>
</dbReference>
<dbReference type="GO" id="GO:0032259">
    <property type="term" value="P:methylation"/>
    <property type="evidence" value="ECO:0007669"/>
    <property type="project" value="UniProtKB-KW"/>
</dbReference>
<keyword evidence="4" id="KW-0680">Restriction system</keyword>
<evidence type="ECO:0000256" key="7">
    <source>
        <dbReference type="RuleBase" id="RU000417"/>
    </source>
</evidence>
<comment type="catalytic activity">
    <reaction evidence="7">
        <text>a 2'-deoxycytidine in DNA + S-adenosyl-L-methionine = a 5-methyl-2'-deoxycytidine in DNA + S-adenosyl-L-homocysteine + H(+)</text>
        <dbReference type="Rhea" id="RHEA:13681"/>
        <dbReference type="Rhea" id="RHEA-COMP:11369"/>
        <dbReference type="Rhea" id="RHEA-COMP:11370"/>
        <dbReference type="ChEBI" id="CHEBI:15378"/>
        <dbReference type="ChEBI" id="CHEBI:57856"/>
        <dbReference type="ChEBI" id="CHEBI:59789"/>
        <dbReference type="ChEBI" id="CHEBI:85452"/>
        <dbReference type="ChEBI" id="CHEBI:85454"/>
        <dbReference type="EC" id="2.1.1.37"/>
    </reaction>
</comment>
<feature type="active site" evidence="5">
    <location>
        <position position="87"/>
    </location>
</feature>
<dbReference type="PROSITE" id="PS51679">
    <property type="entry name" value="SAM_MT_C5"/>
    <property type="match status" value="1"/>
</dbReference>
<dbReference type="EC" id="2.1.1.37" evidence="7"/>
<evidence type="ECO:0000313" key="8">
    <source>
        <dbReference type="EMBL" id="NEU73989.1"/>
    </source>
</evidence>
<dbReference type="InterPro" id="IPR031303">
    <property type="entry name" value="C5_meth_CS"/>
</dbReference>
<dbReference type="EMBL" id="JTCM02000032">
    <property type="protein sequence ID" value="NEU73989.1"/>
    <property type="molecule type" value="Genomic_DNA"/>
</dbReference>
<evidence type="ECO:0000256" key="3">
    <source>
        <dbReference type="ARBA" id="ARBA00022691"/>
    </source>
</evidence>
<keyword evidence="3 5" id="KW-0949">S-adenosyl-L-methionine</keyword>
<evidence type="ECO:0000256" key="6">
    <source>
        <dbReference type="RuleBase" id="RU000416"/>
    </source>
</evidence>
<dbReference type="NCBIfam" id="TIGR00675">
    <property type="entry name" value="dcm"/>
    <property type="match status" value="1"/>
</dbReference>
<dbReference type="GO" id="GO:0003677">
    <property type="term" value="F:DNA binding"/>
    <property type="evidence" value="ECO:0007669"/>
    <property type="project" value="TreeGrafter"/>
</dbReference>
<dbReference type="Pfam" id="PF00145">
    <property type="entry name" value="DNA_methylase"/>
    <property type="match status" value="1"/>
</dbReference>
<dbReference type="Gene3D" id="3.40.50.150">
    <property type="entry name" value="Vaccinia Virus protein VP39"/>
    <property type="match status" value="1"/>
</dbReference>
<keyword evidence="1 5" id="KW-0489">Methyltransferase</keyword>
<dbReference type="AlphaFoldDB" id="A0A846HB72"/>
<dbReference type="GO" id="GO:0009307">
    <property type="term" value="P:DNA restriction-modification system"/>
    <property type="evidence" value="ECO:0007669"/>
    <property type="project" value="UniProtKB-KW"/>
</dbReference>
<dbReference type="PRINTS" id="PR00105">
    <property type="entry name" value="C5METTRFRASE"/>
</dbReference>
<gene>
    <name evidence="8" type="ORF">PI95_015850</name>
</gene>
<dbReference type="PANTHER" id="PTHR10629">
    <property type="entry name" value="CYTOSINE-SPECIFIC METHYLTRANSFERASE"/>
    <property type="match status" value="1"/>
</dbReference>
<keyword evidence="2 5" id="KW-0808">Transferase</keyword>
<comment type="caution">
    <text evidence="8">The sequence shown here is derived from an EMBL/GenBank/DDBJ whole genome shotgun (WGS) entry which is preliminary data.</text>
</comment>
<accession>A0A846HB72</accession>
<evidence type="ECO:0000256" key="4">
    <source>
        <dbReference type="ARBA" id="ARBA00022747"/>
    </source>
</evidence>
<name>A0A846HB72_9CYAN</name>
<dbReference type="SUPFAM" id="SSF53335">
    <property type="entry name" value="S-adenosyl-L-methionine-dependent methyltransferases"/>
    <property type="match status" value="1"/>
</dbReference>
<comment type="similarity">
    <text evidence="5 6">Belongs to the class I-like SAM-binding methyltransferase superfamily. C5-methyltransferase family.</text>
</comment>
<sequence length="324" mass="36569">MVKENYKLESHSSLKVIDLFAGCGGLSLGFKNAGFQIAAAFDNWETAIKVYQKNFHHDVILCDIAALDNLELLKNINPDIIIGGPPCQDFSSAGKRDENLGRGDLTIVFAEIVASVKPKWFVMENVDRLAKSAKYKIARDIFKQAGYGLTEKILDASLCGVPQKRKRFFCLGEFNGEDKALESYLQAKLAAQPKTIREYLGDLGIEYYYRHPRSYKRRAIFSIDEPSPTIRGVNRPIPKNYKIHPGDAAPVTPQLRPLTTIERSYIQTFPPNFIFESSKTDLEQMIGNAVPVKLAEYVAKCLYEYMQQNNVLVRSERFTAQIKG</sequence>
<evidence type="ECO:0000256" key="5">
    <source>
        <dbReference type="PROSITE-ProRule" id="PRU01016"/>
    </source>
</evidence>
<proteinExistence type="inferred from homology"/>
<dbReference type="GO" id="GO:0003886">
    <property type="term" value="F:DNA (cytosine-5-)-methyltransferase activity"/>
    <property type="evidence" value="ECO:0007669"/>
    <property type="project" value="UniProtKB-EC"/>
</dbReference>
<evidence type="ECO:0000256" key="1">
    <source>
        <dbReference type="ARBA" id="ARBA00022603"/>
    </source>
</evidence>
<dbReference type="InterPro" id="IPR050390">
    <property type="entry name" value="C5-Methyltransferase"/>
</dbReference>
<dbReference type="GO" id="GO:0044027">
    <property type="term" value="P:negative regulation of gene expression via chromosomal CpG island methylation"/>
    <property type="evidence" value="ECO:0007669"/>
    <property type="project" value="TreeGrafter"/>
</dbReference>
<reference evidence="8 9" key="1">
    <citation type="journal article" date="2015" name="Genome Announc.">
        <title>Draft Genome Sequence of Cyanobacterium Hassallia byssoidea Strain VB512170, Isolated from Monuments in India.</title>
        <authorList>
            <person name="Singh D."/>
            <person name="Chandrababunaidu M.M."/>
            <person name="Panda A."/>
            <person name="Sen D."/>
            <person name="Bhattacharyya S."/>
            <person name="Adhikary S.P."/>
            <person name="Tripathy S."/>
        </authorList>
    </citation>
    <scope>NUCLEOTIDE SEQUENCE [LARGE SCALE GENOMIC DNA]</scope>
    <source>
        <strain evidence="8 9">VB512170</strain>
    </source>
</reference>
<dbReference type="InterPro" id="IPR029063">
    <property type="entry name" value="SAM-dependent_MTases_sf"/>
</dbReference>
<keyword evidence="9" id="KW-1185">Reference proteome</keyword>
<dbReference type="PROSITE" id="PS00094">
    <property type="entry name" value="C5_MTASE_1"/>
    <property type="match status" value="1"/>
</dbReference>
<dbReference type="CDD" id="cd00315">
    <property type="entry name" value="Cyt_C5_DNA_methylase"/>
    <property type="match status" value="1"/>
</dbReference>
<dbReference type="Proteomes" id="UP000031549">
    <property type="component" value="Unassembled WGS sequence"/>
</dbReference>
<evidence type="ECO:0000256" key="2">
    <source>
        <dbReference type="ARBA" id="ARBA00022679"/>
    </source>
</evidence>
<protein>
    <recommendedName>
        <fullName evidence="7">Cytosine-specific methyltransferase</fullName>
        <ecNumber evidence="7">2.1.1.37</ecNumber>
    </recommendedName>
</protein>
<organism evidence="8 9">
    <name type="scientific">Hassallia byssoidea VB512170</name>
    <dbReference type="NCBI Taxonomy" id="1304833"/>
    <lineage>
        <taxon>Bacteria</taxon>
        <taxon>Bacillati</taxon>
        <taxon>Cyanobacteriota</taxon>
        <taxon>Cyanophyceae</taxon>
        <taxon>Nostocales</taxon>
        <taxon>Tolypothrichaceae</taxon>
        <taxon>Hassallia</taxon>
    </lineage>
</organism>